<reference evidence="1" key="1">
    <citation type="submission" date="2022-07" db="EMBL/GenBank/DDBJ databases">
        <title>The genome of Lyophyllum shimeji provides insight into the initial evolution of ectomycorrhizal fungal genome.</title>
        <authorList>
            <person name="Kobayashi Y."/>
            <person name="Shibata T."/>
            <person name="Hirakawa H."/>
            <person name="Shigenobu S."/>
            <person name="Nishiyama T."/>
            <person name="Yamada A."/>
            <person name="Hasebe M."/>
            <person name="Kawaguchi M."/>
        </authorList>
    </citation>
    <scope>NUCLEOTIDE SEQUENCE</scope>
    <source>
        <strain evidence="1">AT787</strain>
    </source>
</reference>
<name>A0A9P3URU3_LYOSH</name>
<accession>A0A9P3URU3</accession>
<comment type="caution">
    <text evidence="1">The sequence shown here is derived from an EMBL/GenBank/DDBJ whole genome shotgun (WGS) entry which is preliminary data.</text>
</comment>
<dbReference type="Proteomes" id="UP001063166">
    <property type="component" value="Unassembled WGS sequence"/>
</dbReference>
<proteinExistence type="predicted"/>
<organism evidence="1 2">
    <name type="scientific">Lyophyllum shimeji</name>
    <name type="common">Hon-shimeji</name>
    <name type="synonym">Tricholoma shimeji</name>
    <dbReference type="NCBI Taxonomy" id="47721"/>
    <lineage>
        <taxon>Eukaryota</taxon>
        <taxon>Fungi</taxon>
        <taxon>Dikarya</taxon>
        <taxon>Basidiomycota</taxon>
        <taxon>Agaricomycotina</taxon>
        <taxon>Agaricomycetes</taxon>
        <taxon>Agaricomycetidae</taxon>
        <taxon>Agaricales</taxon>
        <taxon>Tricholomatineae</taxon>
        <taxon>Lyophyllaceae</taxon>
        <taxon>Lyophyllum</taxon>
    </lineage>
</organism>
<evidence type="ECO:0000313" key="2">
    <source>
        <dbReference type="Proteomes" id="UP001063166"/>
    </source>
</evidence>
<dbReference type="AlphaFoldDB" id="A0A9P3URU3"/>
<sequence length="173" mass="18870">MDQAKVCLSAELLLVQRTTFNAERDNVPQSVCRSAVRGQMSILSSNFFWFQPRLNMQFYDKSPRWLLGRRSVPPLILPKIYHGIGTCVGKACYSGPSTLLPAKQVSQSPKMRPFAVYLVALILAVSTRAAINQPPNCDCFTDCNTDLAGACSNYDAACDYSSCCAYCGCGACG</sequence>
<evidence type="ECO:0000313" key="1">
    <source>
        <dbReference type="EMBL" id="GLB42582.1"/>
    </source>
</evidence>
<keyword evidence="2" id="KW-1185">Reference proteome</keyword>
<gene>
    <name evidence="1" type="ORF">LshimejAT787_1200310</name>
</gene>
<protein>
    <submittedName>
        <fullName evidence="1">Uncharacterized protein</fullName>
    </submittedName>
</protein>
<dbReference type="EMBL" id="BRPK01000012">
    <property type="protein sequence ID" value="GLB42582.1"/>
    <property type="molecule type" value="Genomic_DNA"/>
</dbReference>